<gene>
    <name evidence="2" type="ORF">NECHADRAFT_85139</name>
</gene>
<feature type="region of interest" description="Disordered" evidence="1">
    <location>
        <begin position="25"/>
        <end position="90"/>
    </location>
</feature>
<dbReference type="Proteomes" id="UP000005206">
    <property type="component" value="Chromosome 9"/>
</dbReference>
<feature type="compositionally biased region" description="Basic residues" evidence="1">
    <location>
        <begin position="417"/>
        <end position="426"/>
    </location>
</feature>
<sequence length="443" mass="49374">MFPGGGYGRGGQYFGPAYDLYGEGGSRGGGWGRGRRQRRRRGHGAGWQGGRGGFPAAHLGQNHGQGYGQEDYEEEDYGQEGYDGNQNGGQDLREQLRQRDEALRSKEEEVRSLRRALAEKNEAFQSKVEELESVRGTLAEMNEANKRLEKEKDQVIAQKNGKIRSAEAQRESAIQARSDLRSKAVRIIKDLQGKEAEAKKDAAQARTELQSANEVVAEQTAQIEALQNMLKDHEDGMHRSSTQGAATVPGPEVELLTEASEYTQAHDTITRWKEWFQFVEDDEFHDARTMADLVAILAEAQPRGRLYEFLTVGPLDEWLCLSRVCENKFAITANLCCRAPGGYGVACRAVMVTIIDSMQLVDALERVWHGRAKMMKQSIIGTLSLARDAWKGGCRSMVGVSFSGIKPMPEKESQPRRSTRVWRGTKRRTEGKFSVKTTADRAA</sequence>
<feature type="compositionally biased region" description="Gly residues" evidence="1">
    <location>
        <begin position="44"/>
        <end position="53"/>
    </location>
</feature>
<dbReference type="OrthoDB" id="5106001at2759"/>
<evidence type="ECO:0000313" key="3">
    <source>
        <dbReference type="Proteomes" id="UP000005206"/>
    </source>
</evidence>
<dbReference type="KEGG" id="nhe:NECHADRAFT_85139"/>
<dbReference type="EMBL" id="GG698900">
    <property type="protein sequence ID" value="EEU44917.1"/>
    <property type="molecule type" value="Genomic_DNA"/>
</dbReference>
<evidence type="ECO:0000313" key="2">
    <source>
        <dbReference type="EMBL" id="EEU44917.1"/>
    </source>
</evidence>
<evidence type="ECO:0000256" key="1">
    <source>
        <dbReference type="SAM" id="MobiDB-lite"/>
    </source>
</evidence>
<name>C7YV37_FUSV7</name>
<dbReference type="VEuPathDB" id="FungiDB:NECHADRAFT_85139"/>
<dbReference type="Gene3D" id="1.10.287.1490">
    <property type="match status" value="1"/>
</dbReference>
<proteinExistence type="predicted"/>
<organism evidence="2 3">
    <name type="scientific">Fusarium vanettenii (strain ATCC MYA-4622 / CBS 123669 / FGSC 9596 / NRRL 45880 / 77-13-4)</name>
    <name type="common">Fusarium solani subsp. pisi</name>
    <dbReference type="NCBI Taxonomy" id="660122"/>
    <lineage>
        <taxon>Eukaryota</taxon>
        <taxon>Fungi</taxon>
        <taxon>Dikarya</taxon>
        <taxon>Ascomycota</taxon>
        <taxon>Pezizomycotina</taxon>
        <taxon>Sordariomycetes</taxon>
        <taxon>Hypocreomycetidae</taxon>
        <taxon>Hypocreales</taxon>
        <taxon>Nectriaceae</taxon>
        <taxon>Fusarium</taxon>
        <taxon>Fusarium solani species complex</taxon>
        <taxon>Fusarium vanettenii</taxon>
    </lineage>
</organism>
<dbReference type="GeneID" id="9675011"/>
<protein>
    <submittedName>
        <fullName evidence="2">Uncharacterized protein</fullName>
    </submittedName>
</protein>
<dbReference type="HOGENOM" id="CLU_618333_0_0_1"/>
<feature type="compositionally biased region" description="Basic residues" evidence="1">
    <location>
        <begin position="33"/>
        <end position="43"/>
    </location>
</feature>
<keyword evidence="3" id="KW-1185">Reference proteome</keyword>
<reference evidence="2 3" key="1">
    <citation type="journal article" date="2009" name="PLoS Genet.">
        <title>The genome of Nectria haematococca: contribution of supernumerary chromosomes to gene expansion.</title>
        <authorList>
            <person name="Coleman J.J."/>
            <person name="Rounsley S.D."/>
            <person name="Rodriguez-Carres M."/>
            <person name="Kuo A."/>
            <person name="Wasmann C.C."/>
            <person name="Grimwood J."/>
            <person name="Schmutz J."/>
            <person name="Taga M."/>
            <person name="White G.J."/>
            <person name="Zhou S."/>
            <person name="Schwartz D.C."/>
            <person name="Freitag M."/>
            <person name="Ma L.J."/>
            <person name="Danchin E.G."/>
            <person name="Henrissat B."/>
            <person name="Coutinho P.M."/>
            <person name="Nelson D.R."/>
            <person name="Straney D."/>
            <person name="Napoli C.A."/>
            <person name="Barker B.M."/>
            <person name="Gribskov M."/>
            <person name="Rep M."/>
            <person name="Kroken S."/>
            <person name="Molnar I."/>
            <person name="Rensing C."/>
            <person name="Kennell J.C."/>
            <person name="Zamora J."/>
            <person name="Farman M.L."/>
            <person name="Selker E.U."/>
            <person name="Salamov A."/>
            <person name="Shapiro H."/>
            <person name="Pangilinan J."/>
            <person name="Lindquist E."/>
            <person name="Lamers C."/>
            <person name="Grigoriev I.V."/>
            <person name="Geiser D.M."/>
            <person name="Covert S.F."/>
            <person name="Temporini E."/>
            <person name="Vanetten H.D."/>
        </authorList>
    </citation>
    <scope>NUCLEOTIDE SEQUENCE [LARGE SCALE GENOMIC DNA]</scope>
    <source>
        <strain evidence="3">ATCC MYA-4622 / CBS 123669 / FGSC 9596 / NRRL 45880 / 77-13-4</strain>
    </source>
</reference>
<dbReference type="AlphaFoldDB" id="C7YV37"/>
<feature type="region of interest" description="Disordered" evidence="1">
    <location>
        <begin position="405"/>
        <end position="443"/>
    </location>
</feature>
<dbReference type="RefSeq" id="XP_003050630.1">
    <property type="nucleotide sequence ID" value="XM_003050584.1"/>
</dbReference>
<feature type="compositionally biased region" description="Basic and acidic residues" evidence="1">
    <location>
        <begin position="427"/>
        <end position="443"/>
    </location>
</feature>
<dbReference type="InParanoid" id="C7YV37"/>
<accession>C7YV37</accession>